<dbReference type="Proteomes" id="UP000033038">
    <property type="component" value="Chromosome"/>
</dbReference>
<dbReference type="AlphaFoldDB" id="A0A0E3QQF4"/>
<dbReference type="Gene3D" id="3.30.565.10">
    <property type="entry name" value="Histidine kinase-like ATPase, C-terminal domain"/>
    <property type="match status" value="1"/>
</dbReference>
<name>A0A0E3QQF4_METBA</name>
<dbReference type="PATRIC" id="fig|1434109.4.peg.4150"/>
<dbReference type="SUPFAM" id="SSF55874">
    <property type="entry name" value="ATPase domain of HSP90 chaperone/DNA topoisomerase II/histidine kinase"/>
    <property type="match status" value="1"/>
</dbReference>
<accession>A0A0E3QQF4</accession>
<dbReference type="KEGG" id="mbw:MSBRW_3196"/>
<gene>
    <name evidence="1" type="ORF">MSBRW_3196</name>
</gene>
<evidence type="ECO:0008006" key="3">
    <source>
        <dbReference type="Google" id="ProtNLM"/>
    </source>
</evidence>
<dbReference type="InterPro" id="IPR036890">
    <property type="entry name" value="HATPase_C_sf"/>
</dbReference>
<reference evidence="1 2" key="1">
    <citation type="submission" date="2014-07" db="EMBL/GenBank/DDBJ databases">
        <title>Methanogenic archaea and the global carbon cycle.</title>
        <authorList>
            <person name="Henriksen J.R."/>
            <person name="Luke J."/>
            <person name="Reinhart S."/>
            <person name="Benedict M.N."/>
            <person name="Youngblut N.D."/>
            <person name="Metcalf M.E."/>
            <person name="Whitaker R.J."/>
            <person name="Metcalf W.W."/>
        </authorList>
    </citation>
    <scope>NUCLEOTIDE SEQUENCE [LARGE SCALE GENOMIC DNA]</scope>
    <source>
        <strain evidence="1 2">Wiesmoor</strain>
    </source>
</reference>
<dbReference type="EMBL" id="CP009526">
    <property type="protein sequence ID" value="AKB52449.1"/>
    <property type="molecule type" value="Genomic_DNA"/>
</dbReference>
<evidence type="ECO:0000313" key="1">
    <source>
        <dbReference type="EMBL" id="AKB52449.1"/>
    </source>
</evidence>
<protein>
    <recommendedName>
        <fullName evidence="3">Sensory transduction histidine kinase</fullName>
    </recommendedName>
</protein>
<organism evidence="1 2">
    <name type="scientific">Methanosarcina barkeri str. Wiesmoor</name>
    <dbReference type="NCBI Taxonomy" id="1434109"/>
    <lineage>
        <taxon>Archaea</taxon>
        <taxon>Methanobacteriati</taxon>
        <taxon>Methanobacteriota</taxon>
        <taxon>Stenosarchaea group</taxon>
        <taxon>Methanomicrobia</taxon>
        <taxon>Methanosarcinales</taxon>
        <taxon>Methanosarcinaceae</taxon>
        <taxon>Methanosarcina</taxon>
    </lineage>
</organism>
<sequence>MDIEEINLGIDIVISLDISLDIVFNELISNSLKHAFPSGKGREISITLYRAEYLVSTENSCERETRRKKKIYPLC</sequence>
<proteinExistence type="predicted"/>
<evidence type="ECO:0000313" key="2">
    <source>
        <dbReference type="Proteomes" id="UP000033038"/>
    </source>
</evidence>
<dbReference type="HOGENOM" id="CLU_2662308_0_0_2"/>